<dbReference type="GO" id="GO:0005960">
    <property type="term" value="C:glycine cleavage complex"/>
    <property type="evidence" value="ECO:0007669"/>
    <property type="project" value="InterPro"/>
</dbReference>
<dbReference type="InterPro" id="IPR017453">
    <property type="entry name" value="GCV_H_sub"/>
</dbReference>
<dbReference type="HAMAP" id="MF_00272">
    <property type="entry name" value="GcvH"/>
    <property type="match status" value="1"/>
</dbReference>
<comment type="similarity">
    <text evidence="1 3">Belongs to the GcvH family.</text>
</comment>
<dbReference type="Gene3D" id="2.40.50.100">
    <property type="match status" value="1"/>
</dbReference>
<dbReference type="InterPro" id="IPR003016">
    <property type="entry name" value="2-oxoA_DH_lipoyl-BS"/>
</dbReference>
<comment type="function">
    <text evidence="3">The glycine cleavage system catalyzes the degradation of glycine. The H protein shuttles the methylamine group of glycine from the P protein to the T protein.</text>
</comment>
<dbReference type="PROSITE" id="PS00189">
    <property type="entry name" value="LIPOYL"/>
    <property type="match status" value="1"/>
</dbReference>
<dbReference type="Pfam" id="PF01597">
    <property type="entry name" value="GCV_H"/>
    <property type="match status" value="1"/>
</dbReference>
<dbReference type="NCBIfam" id="TIGR00527">
    <property type="entry name" value="gcvH"/>
    <property type="match status" value="1"/>
</dbReference>
<dbReference type="PANTHER" id="PTHR11715">
    <property type="entry name" value="GLYCINE CLEAVAGE SYSTEM H PROTEIN"/>
    <property type="match status" value="1"/>
</dbReference>
<dbReference type="CDD" id="cd06848">
    <property type="entry name" value="GCS_H"/>
    <property type="match status" value="1"/>
</dbReference>
<dbReference type="InterPro" id="IPR000089">
    <property type="entry name" value="Biotin_lipoyl"/>
</dbReference>
<sequence length="127" mass="14362">MEVKKDLFYTKDHEWLKVDGEEAYIGLCDYAQEHLGEIVYVELPDEDDEFEAGDSVAAIESTKAASDLFAPVAGTVVEVNEELEDAPEMLNEKPYDAWICKIKMENADDVNELMSAADYEKFLQEEA</sequence>
<dbReference type="PROSITE" id="PS50968">
    <property type="entry name" value="BIOTINYL_LIPOYL"/>
    <property type="match status" value="1"/>
</dbReference>
<proteinExistence type="inferred from homology"/>
<dbReference type="InterPro" id="IPR002930">
    <property type="entry name" value="GCV_H"/>
</dbReference>
<evidence type="ECO:0000313" key="6">
    <source>
        <dbReference type="EMBL" id="PVY95310.1"/>
    </source>
</evidence>
<dbReference type="AlphaFoldDB" id="A0A2U1E5T6"/>
<evidence type="ECO:0000256" key="2">
    <source>
        <dbReference type="ARBA" id="ARBA00022823"/>
    </source>
</evidence>
<comment type="subunit">
    <text evidence="3">The glycine cleavage system is composed of four proteins: P, T, L and H.</text>
</comment>
<dbReference type="InterPro" id="IPR033753">
    <property type="entry name" value="GCV_H/Fam206"/>
</dbReference>
<gene>
    <name evidence="3" type="primary">gcvH</name>
    <name evidence="6" type="ORF">C7381_102199</name>
</gene>
<feature type="modified residue" description="N6-lipoyllysine" evidence="3 4">
    <location>
        <position position="63"/>
    </location>
</feature>
<evidence type="ECO:0000313" key="7">
    <source>
        <dbReference type="Proteomes" id="UP000245793"/>
    </source>
</evidence>
<comment type="caution">
    <text evidence="6">The sequence shown here is derived from an EMBL/GenBank/DDBJ whole genome shotgun (WGS) entry which is preliminary data.</text>
</comment>
<evidence type="ECO:0000256" key="4">
    <source>
        <dbReference type="PIRSR" id="PIRSR617453-50"/>
    </source>
</evidence>
<dbReference type="GO" id="GO:0005737">
    <property type="term" value="C:cytoplasm"/>
    <property type="evidence" value="ECO:0007669"/>
    <property type="project" value="TreeGrafter"/>
</dbReference>
<dbReference type="Proteomes" id="UP000245793">
    <property type="component" value="Unassembled WGS sequence"/>
</dbReference>
<dbReference type="SUPFAM" id="SSF51230">
    <property type="entry name" value="Single hybrid motif"/>
    <property type="match status" value="1"/>
</dbReference>
<keyword evidence="2 3" id="KW-0450">Lipoyl</keyword>
<dbReference type="EMBL" id="QEKV01000002">
    <property type="protein sequence ID" value="PVY95310.1"/>
    <property type="molecule type" value="Genomic_DNA"/>
</dbReference>
<dbReference type="NCBIfam" id="NF002270">
    <property type="entry name" value="PRK01202.1"/>
    <property type="match status" value="1"/>
</dbReference>
<evidence type="ECO:0000259" key="5">
    <source>
        <dbReference type="PROSITE" id="PS50968"/>
    </source>
</evidence>
<keyword evidence="7" id="KW-1185">Reference proteome</keyword>
<dbReference type="RefSeq" id="WP_034544859.1">
    <property type="nucleotide sequence ID" value="NZ_CAUPJO010000004.1"/>
</dbReference>
<dbReference type="PANTHER" id="PTHR11715:SF3">
    <property type="entry name" value="GLYCINE CLEAVAGE SYSTEM H PROTEIN-RELATED"/>
    <property type="match status" value="1"/>
</dbReference>
<organism evidence="6 7">
    <name type="scientific">Ezakiella coagulans</name>
    <dbReference type="NCBI Taxonomy" id="46507"/>
    <lineage>
        <taxon>Bacteria</taxon>
        <taxon>Bacillati</taxon>
        <taxon>Bacillota</taxon>
        <taxon>Tissierellia</taxon>
        <taxon>Ezakiella</taxon>
    </lineage>
</organism>
<accession>A0A2U1E5T6</accession>
<protein>
    <recommendedName>
        <fullName evidence="3">Glycine cleavage system H protein</fullName>
    </recommendedName>
</protein>
<name>A0A2U1E5T6_9FIRM</name>
<reference evidence="6 7" key="1">
    <citation type="submission" date="2018-04" db="EMBL/GenBank/DDBJ databases">
        <title>Genomic Encyclopedia of Type Strains, Phase IV (KMG-IV): sequencing the most valuable type-strain genomes for metagenomic binning, comparative biology and taxonomic classification.</title>
        <authorList>
            <person name="Goeker M."/>
        </authorList>
    </citation>
    <scope>NUCLEOTIDE SEQUENCE [LARGE SCALE GENOMIC DNA]</scope>
    <source>
        <strain evidence="6 7">DSM 20705</strain>
    </source>
</reference>
<dbReference type="InterPro" id="IPR011053">
    <property type="entry name" value="Single_hybrid_motif"/>
</dbReference>
<comment type="cofactor">
    <cofactor evidence="3">
        <name>(R)-lipoate</name>
        <dbReference type="ChEBI" id="CHEBI:83088"/>
    </cofactor>
    <text evidence="3">Binds 1 lipoyl cofactor covalently.</text>
</comment>
<feature type="domain" description="Lipoyl-binding" evidence="5">
    <location>
        <begin position="22"/>
        <end position="103"/>
    </location>
</feature>
<evidence type="ECO:0000256" key="1">
    <source>
        <dbReference type="ARBA" id="ARBA00009249"/>
    </source>
</evidence>
<dbReference type="GO" id="GO:0009249">
    <property type="term" value="P:protein lipoylation"/>
    <property type="evidence" value="ECO:0007669"/>
    <property type="project" value="TreeGrafter"/>
</dbReference>
<dbReference type="GO" id="GO:0019464">
    <property type="term" value="P:glycine decarboxylation via glycine cleavage system"/>
    <property type="evidence" value="ECO:0007669"/>
    <property type="project" value="UniProtKB-UniRule"/>
</dbReference>
<evidence type="ECO:0000256" key="3">
    <source>
        <dbReference type="HAMAP-Rule" id="MF_00272"/>
    </source>
</evidence>